<organism evidence="2 3">
    <name type="scientific">Chryseobacterium gambrini</name>
    <dbReference type="NCBI Taxonomy" id="373672"/>
    <lineage>
        <taxon>Bacteria</taxon>
        <taxon>Pseudomonadati</taxon>
        <taxon>Bacteroidota</taxon>
        <taxon>Flavobacteriia</taxon>
        <taxon>Flavobacteriales</taxon>
        <taxon>Weeksellaceae</taxon>
        <taxon>Chryseobacterium group</taxon>
        <taxon>Chryseobacterium</taxon>
    </lineage>
</organism>
<name>A0A1N7QZX3_9FLAO</name>
<accession>A0A1N7QZX3</accession>
<evidence type="ECO:0000313" key="2">
    <source>
        <dbReference type="EMBL" id="SIT28400.1"/>
    </source>
</evidence>
<proteinExistence type="predicted"/>
<keyword evidence="1" id="KW-0812">Transmembrane</keyword>
<dbReference type="EMBL" id="FTOV01000028">
    <property type="protein sequence ID" value="SIT28400.1"/>
    <property type="molecule type" value="Genomic_DNA"/>
</dbReference>
<dbReference type="Proteomes" id="UP000185781">
    <property type="component" value="Unassembled WGS sequence"/>
</dbReference>
<keyword evidence="1" id="KW-1133">Transmembrane helix</keyword>
<gene>
    <name evidence="2" type="ORF">SAMN05421785_12813</name>
</gene>
<dbReference type="AlphaFoldDB" id="A0A1N7QZX3"/>
<evidence type="ECO:0000256" key="1">
    <source>
        <dbReference type="SAM" id="Phobius"/>
    </source>
</evidence>
<evidence type="ECO:0000313" key="3">
    <source>
        <dbReference type="Proteomes" id="UP000185781"/>
    </source>
</evidence>
<reference evidence="2 3" key="1">
    <citation type="submission" date="2017-01" db="EMBL/GenBank/DDBJ databases">
        <authorList>
            <person name="Mah S.A."/>
            <person name="Swanson W.J."/>
            <person name="Moy G.W."/>
            <person name="Vacquier V.D."/>
        </authorList>
    </citation>
    <scope>NUCLEOTIDE SEQUENCE [LARGE SCALE GENOMIC DNA]</scope>
    <source>
        <strain evidence="2 3">DSM 18014</strain>
    </source>
</reference>
<dbReference type="STRING" id="373672.SAMN05421785_12813"/>
<feature type="transmembrane region" description="Helical" evidence="1">
    <location>
        <begin position="37"/>
        <end position="56"/>
    </location>
</feature>
<sequence>MQESKIYKRVLMLFIFILTTISIHIGIKLLGKESVNVLGILLSGFFGFVLWLFYVFTNKI</sequence>
<feature type="transmembrane region" description="Helical" evidence="1">
    <location>
        <begin position="12"/>
        <end position="31"/>
    </location>
</feature>
<protein>
    <submittedName>
        <fullName evidence="2">Uncharacterized protein</fullName>
    </submittedName>
</protein>
<keyword evidence="1" id="KW-0472">Membrane</keyword>